<keyword evidence="2" id="KW-0808">Transferase</keyword>
<gene>
    <name evidence="2" type="ORF">LEP1GSC131_0514</name>
</gene>
<dbReference type="SUPFAM" id="SSF53335">
    <property type="entry name" value="S-adenosyl-L-methionine-dependent methyltransferases"/>
    <property type="match status" value="1"/>
</dbReference>
<evidence type="ECO:0000259" key="1">
    <source>
        <dbReference type="Pfam" id="PF05050"/>
    </source>
</evidence>
<keyword evidence="3" id="KW-1185">Reference proteome</keyword>
<dbReference type="NCBIfam" id="TIGR01444">
    <property type="entry name" value="fkbM_fam"/>
    <property type="match status" value="1"/>
</dbReference>
<evidence type="ECO:0000313" key="3">
    <source>
        <dbReference type="Proteomes" id="UP000006339"/>
    </source>
</evidence>
<dbReference type="Gene3D" id="3.40.50.150">
    <property type="entry name" value="Vaccinia Virus protein VP39"/>
    <property type="match status" value="1"/>
</dbReference>
<dbReference type="EMBL" id="AKWH02000012">
    <property type="protein sequence ID" value="EKO53176.1"/>
    <property type="molecule type" value="Genomic_DNA"/>
</dbReference>
<evidence type="ECO:0000313" key="2">
    <source>
        <dbReference type="EMBL" id="EKO53176.1"/>
    </source>
</evidence>
<organism evidence="2 3">
    <name type="scientific">Leptospira kirschneri str. 200802841</name>
    <dbReference type="NCBI Taxonomy" id="1193047"/>
    <lineage>
        <taxon>Bacteria</taxon>
        <taxon>Pseudomonadati</taxon>
        <taxon>Spirochaetota</taxon>
        <taxon>Spirochaetia</taxon>
        <taxon>Leptospirales</taxon>
        <taxon>Leptospiraceae</taxon>
        <taxon>Leptospira</taxon>
    </lineage>
</organism>
<dbReference type="PANTHER" id="PTHR36973">
    <property type="entry name" value="SLL1456 PROTEIN-RELATED"/>
    <property type="match status" value="1"/>
</dbReference>
<feature type="domain" description="Methyltransferase FkbM" evidence="1">
    <location>
        <begin position="16"/>
        <end position="183"/>
    </location>
</feature>
<dbReference type="GO" id="GO:0032259">
    <property type="term" value="P:methylation"/>
    <property type="evidence" value="ECO:0007669"/>
    <property type="project" value="UniProtKB-KW"/>
</dbReference>
<dbReference type="InterPro" id="IPR006342">
    <property type="entry name" value="FkbM_mtfrase"/>
</dbReference>
<reference evidence="2" key="1">
    <citation type="submission" date="2012-10" db="EMBL/GenBank/DDBJ databases">
        <authorList>
            <person name="Harkins D.M."/>
            <person name="Durkin A.S."/>
            <person name="Brinkac L.M."/>
            <person name="Selengut J.D."/>
            <person name="Sanka R."/>
            <person name="DePew J."/>
            <person name="Purushe J."/>
            <person name="Picardeau M."/>
            <person name="Werts C."/>
            <person name="Goarant C."/>
            <person name="Vinetz J.M."/>
            <person name="Sutton G.G."/>
            <person name="Nelson W.C."/>
            <person name="Fouts D.E."/>
        </authorList>
    </citation>
    <scope>NUCLEOTIDE SEQUENCE [LARGE SCALE GENOMIC DNA]</scope>
    <source>
        <strain evidence="2">200802841</strain>
    </source>
</reference>
<protein>
    <submittedName>
        <fullName evidence="2">Methyltransferase FkbM domain protein</fullName>
    </submittedName>
</protein>
<dbReference type="Pfam" id="PF05050">
    <property type="entry name" value="Methyltransf_21"/>
    <property type="match status" value="1"/>
</dbReference>
<name>A0A828Y747_9LEPT</name>
<dbReference type="GO" id="GO:0008171">
    <property type="term" value="F:O-methyltransferase activity"/>
    <property type="evidence" value="ECO:0007669"/>
    <property type="project" value="TreeGrafter"/>
</dbReference>
<dbReference type="InterPro" id="IPR029063">
    <property type="entry name" value="SAM-dependent_MTases_sf"/>
</dbReference>
<proteinExistence type="predicted"/>
<keyword evidence="2" id="KW-0489">Methyltransferase</keyword>
<dbReference type="InterPro" id="IPR053188">
    <property type="entry name" value="FkbM_Methyltransferase"/>
</dbReference>
<sequence>MITDKLLKSNPLVIADVGASGGMHPRWEKFTTCYKGILFEPDPREYEQLIKQKDTRILVIGTALSNSKQEISFNLCRRQQVSSAYLPNLKFLKAFPDAERYDVERTIKIKTDSIDFLLKDKEVRYIDFLKVDTQGLELSILKGASHYLNDTIGLQIEIEFVPMYLNQPLFPEVDEYIRTQGFTLFDLQRYYWKRKDSFATGIDKGQLIFCDTLYFKTPESILSAANLSNEKLVRTICIYLVYGYTDLAQVLFNEGDFKKRFDNVTYNLINKLIAKQKKWQIIPRFRGKGYLRNILQKITNVFEEHEWYSGSDKNLGNL</sequence>
<accession>A0A828Y747</accession>
<dbReference type="PANTHER" id="PTHR36973:SF4">
    <property type="entry name" value="NODULATION PROTEIN"/>
    <property type="match status" value="1"/>
</dbReference>
<dbReference type="AlphaFoldDB" id="A0A828Y747"/>
<dbReference type="Proteomes" id="UP000006339">
    <property type="component" value="Unassembled WGS sequence"/>
</dbReference>
<comment type="caution">
    <text evidence="2">The sequence shown here is derived from an EMBL/GenBank/DDBJ whole genome shotgun (WGS) entry which is preliminary data.</text>
</comment>
<dbReference type="RefSeq" id="WP_004768370.1">
    <property type="nucleotide sequence ID" value="NZ_AKWH02000012.1"/>
</dbReference>